<dbReference type="EMBL" id="JACKSJ010000062">
    <property type="protein sequence ID" value="MCV7170041.1"/>
    <property type="molecule type" value="Genomic_DNA"/>
</dbReference>
<evidence type="ECO:0008006" key="5">
    <source>
        <dbReference type="Google" id="ProtNLM"/>
    </source>
</evidence>
<evidence type="ECO:0000313" key="4">
    <source>
        <dbReference type="Proteomes" id="UP001140293"/>
    </source>
</evidence>
<dbReference type="Proteomes" id="UP001140293">
    <property type="component" value="Unassembled WGS sequence"/>
</dbReference>
<dbReference type="AlphaFoldDB" id="A0A9X3BV21"/>
<comment type="caution">
    <text evidence="3">The sequence shown here is derived from an EMBL/GenBank/DDBJ whole genome shotgun (WGS) entry which is preliminary data.</text>
</comment>
<keyword evidence="2" id="KW-0732">Signal</keyword>
<evidence type="ECO:0000256" key="2">
    <source>
        <dbReference type="SAM" id="SignalP"/>
    </source>
</evidence>
<keyword evidence="4" id="KW-1185">Reference proteome</keyword>
<gene>
    <name evidence="3" type="ORF">H7I41_08915</name>
</gene>
<sequence length="201" mass="22357">MTDWLRRNRWGLLALPAAAVLAVGANTQRVQNYWWENDLRRAAATGVPGEWVTWTDSFDDSAGRGTRTLRVKLTAVEPAGDPADAGLPSDLTAWQVTLHFEAAPDQVLHGCLLALRDEDGNRYEYRSTADSLGQDDWPCLPGQRVGPRPALTPGRPRAATPGEHRPPGWTTRPVVLVPRSARITEVLMWWEEPDHLVVRVN</sequence>
<reference evidence="3" key="1">
    <citation type="submission" date="2020-07" db="EMBL/GenBank/DDBJ databases">
        <authorList>
            <person name="Pettersson B.M.F."/>
            <person name="Behra P.R.K."/>
            <person name="Ramesh M."/>
            <person name="Das S."/>
            <person name="Dasgupta S."/>
            <person name="Kirsebom L.A."/>
        </authorList>
    </citation>
    <scope>NUCLEOTIDE SEQUENCE</scope>
    <source>
        <strain evidence="3">DSM 44615</strain>
    </source>
</reference>
<name>A0A9X3BV21_9MYCO</name>
<organism evidence="3 4">
    <name type="scientific">[Mycobacterium] manitobense</name>
    <dbReference type="NCBI Taxonomy" id="190147"/>
    <lineage>
        <taxon>Bacteria</taxon>
        <taxon>Bacillati</taxon>
        <taxon>Actinomycetota</taxon>
        <taxon>Actinomycetes</taxon>
        <taxon>Mycobacteriales</taxon>
        <taxon>Mycobacteriaceae</taxon>
        <taxon>Mycolicibacterium</taxon>
    </lineage>
</organism>
<protein>
    <recommendedName>
        <fullName evidence="5">Secreted protein</fullName>
    </recommendedName>
</protein>
<feature type="chain" id="PRO_5040866434" description="Secreted protein" evidence="2">
    <location>
        <begin position="23"/>
        <end position="201"/>
    </location>
</feature>
<proteinExistence type="predicted"/>
<evidence type="ECO:0000256" key="1">
    <source>
        <dbReference type="SAM" id="MobiDB-lite"/>
    </source>
</evidence>
<evidence type="ECO:0000313" key="3">
    <source>
        <dbReference type="EMBL" id="MCV7170041.1"/>
    </source>
</evidence>
<reference evidence="3" key="2">
    <citation type="journal article" date="2022" name="BMC Genomics">
        <title>Comparative genome analysis of mycobacteria focusing on tRNA and non-coding RNA.</title>
        <authorList>
            <person name="Behra P.R.K."/>
            <person name="Pettersson B.M.F."/>
            <person name="Ramesh M."/>
            <person name="Das S."/>
            <person name="Dasgupta S."/>
            <person name="Kirsebom L.A."/>
        </authorList>
    </citation>
    <scope>NUCLEOTIDE SEQUENCE</scope>
    <source>
        <strain evidence="3">DSM 44615</strain>
    </source>
</reference>
<dbReference type="RefSeq" id="WP_264012211.1">
    <property type="nucleotide sequence ID" value="NZ_JACKSJ010000062.1"/>
</dbReference>
<feature type="signal peptide" evidence="2">
    <location>
        <begin position="1"/>
        <end position="22"/>
    </location>
</feature>
<feature type="region of interest" description="Disordered" evidence="1">
    <location>
        <begin position="136"/>
        <end position="171"/>
    </location>
</feature>
<accession>A0A9X3BV21</accession>